<organism evidence="3 4">
    <name type="scientific">Ceratopteris richardii</name>
    <name type="common">Triangle waterfern</name>
    <dbReference type="NCBI Taxonomy" id="49495"/>
    <lineage>
        <taxon>Eukaryota</taxon>
        <taxon>Viridiplantae</taxon>
        <taxon>Streptophyta</taxon>
        <taxon>Embryophyta</taxon>
        <taxon>Tracheophyta</taxon>
        <taxon>Polypodiopsida</taxon>
        <taxon>Polypodiidae</taxon>
        <taxon>Polypodiales</taxon>
        <taxon>Pteridineae</taxon>
        <taxon>Pteridaceae</taxon>
        <taxon>Parkerioideae</taxon>
        <taxon>Ceratopteris</taxon>
    </lineage>
</organism>
<keyword evidence="2" id="KW-0732">Signal</keyword>
<evidence type="ECO:0000313" key="4">
    <source>
        <dbReference type="Proteomes" id="UP000825935"/>
    </source>
</evidence>
<proteinExistence type="inferred from homology"/>
<dbReference type="AlphaFoldDB" id="A0A8T2R080"/>
<protein>
    <recommendedName>
        <fullName evidence="5">GDSL esterase/lipase</fullName>
    </recommendedName>
</protein>
<dbReference type="GO" id="GO:0016788">
    <property type="term" value="F:hydrolase activity, acting on ester bonds"/>
    <property type="evidence" value="ECO:0007669"/>
    <property type="project" value="InterPro"/>
</dbReference>
<sequence length="405" mass="43359">MGPLIGYACLLKGWAAACLIVTTLARSPVEAGSHFARRVGRGAGIMCQAPVVVFGASMVDVGENAVAQPFSSASDFPPYGVDYFGKPAGRFSNGRLVIDFISQELGYGLLDPYVNSVNPHFEHGVDFASSGSTAQSGTQTGSSTRRSGLFNLDVQVKQYKLFKSKIKDLESQNKDLKHLSLPSTTSLSHGIYVMMPAHNDYSNAIESSANFDAPSLVSADVSAIELALRGIREEGARTMILMNVLPLGCAPAFLGFALANSAVKYDNDSCVASYNAVVDLHNVAVKKMVQSLRKELSWDGLVLFDLNSLYLDAVRNPTKYGVTKPLTACCGAGANEYNINLAIPCGSSKTINDTILTAGRCKDPSEYISWDGLHPTETFAAHIANAILKGQYVYPSFSIKQACKP</sequence>
<evidence type="ECO:0000256" key="1">
    <source>
        <dbReference type="ARBA" id="ARBA00008668"/>
    </source>
</evidence>
<dbReference type="OrthoDB" id="1600564at2759"/>
<dbReference type="SUPFAM" id="SSF52266">
    <property type="entry name" value="SGNH hydrolase"/>
    <property type="match status" value="1"/>
</dbReference>
<name>A0A8T2R080_CERRI</name>
<dbReference type="InterPro" id="IPR036514">
    <property type="entry name" value="SGNH_hydro_sf"/>
</dbReference>
<dbReference type="PANTHER" id="PTHR22835:SF659">
    <property type="entry name" value="GDSL LIPASE_ACYLHYDROLASE, PUTATIVE (AFU_ORTHOLOGUE AFUA_2G00510)-RELATED"/>
    <property type="match status" value="1"/>
</dbReference>
<dbReference type="PANTHER" id="PTHR22835">
    <property type="entry name" value="ZINC FINGER FYVE DOMAIN CONTAINING PROTEIN"/>
    <property type="match status" value="1"/>
</dbReference>
<gene>
    <name evidence="3" type="ORF">KP509_31G058900</name>
</gene>
<evidence type="ECO:0008006" key="5">
    <source>
        <dbReference type="Google" id="ProtNLM"/>
    </source>
</evidence>
<keyword evidence="4" id="KW-1185">Reference proteome</keyword>
<dbReference type="InterPro" id="IPR001087">
    <property type="entry name" value="GDSL"/>
</dbReference>
<comment type="caution">
    <text evidence="3">The sequence shown here is derived from an EMBL/GenBank/DDBJ whole genome shotgun (WGS) entry which is preliminary data.</text>
</comment>
<dbReference type="Pfam" id="PF00657">
    <property type="entry name" value="Lipase_GDSL"/>
    <property type="match status" value="1"/>
</dbReference>
<dbReference type="Proteomes" id="UP000825935">
    <property type="component" value="Chromosome 31"/>
</dbReference>
<comment type="similarity">
    <text evidence="1">Belongs to the 'GDSL' lipolytic enzyme family.</text>
</comment>
<feature type="chain" id="PRO_5035746657" description="GDSL esterase/lipase" evidence="2">
    <location>
        <begin position="26"/>
        <end position="405"/>
    </location>
</feature>
<feature type="signal peptide" evidence="2">
    <location>
        <begin position="1"/>
        <end position="25"/>
    </location>
</feature>
<reference evidence="3" key="1">
    <citation type="submission" date="2021-08" db="EMBL/GenBank/DDBJ databases">
        <title>WGS assembly of Ceratopteris richardii.</title>
        <authorList>
            <person name="Marchant D.B."/>
            <person name="Chen G."/>
            <person name="Jenkins J."/>
            <person name="Shu S."/>
            <person name="Leebens-Mack J."/>
            <person name="Grimwood J."/>
            <person name="Schmutz J."/>
            <person name="Soltis P."/>
            <person name="Soltis D."/>
            <person name="Chen Z.-H."/>
        </authorList>
    </citation>
    <scope>NUCLEOTIDE SEQUENCE</scope>
    <source>
        <strain evidence="3">Whitten #5841</strain>
        <tissue evidence="3">Leaf</tissue>
    </source>
</reference>
<dbReference type="EMBL" id="CM035436">
    <property type="protein sequence ID" value="KAH7289121.1"/>
    <property type="molecule type" value="Genomic_DNA"/>
</dbReference>
<accession>A0A8T2R080</accession>
<evidence type="ECO:0000256" key="2">
    <source>
        <dbReference type="SAM" id="SignalP"/>
    </source>
</evidence>
<evidence type="ECO:0000313" key="3">
    <source>
        <dbReference type="EMBL" id="KAH7289121.1"/>
    </source>
</evidence>
<dbReference type="Gene3D" id="3.40.50.1110">
    <property type="entry name" value="SGNH hydrolase"/>
    <property type="match status" value="1"/>
</dbReference>